<evidence type="ECO:0000256" key="1">
    <source>
        <dbReference type="SAM" id="MobiDB-lite"/>
    </source>
</evidence>
<dbReference type="EMBL" id="GBEZ01023184">
    <property type="protein sequence ID" value="JAC63686.1"/>
    <property type="molecule type" value="Transcribed_RNA"/>
</dbReference>
<organism evidence="2">
    <name type="scientific">Tetraselmis sp. GSL018</name>
    <dbReference type="NCBI Taxonomy" id="582737"/>
    <lineage>
        <taxon>Eukaryota</taxon>
        <taxon>Viridiplantae</taxon>
        <taxon>Chlorophyta</taxon>
        <taxon>core chlorophytes</taxon>
        <taxon>Chlorodendrophyceae</taxon>
        <taxon>Chlorodendrales</taxon>
        <taxon>Chlorodendraceae</taxon>
        <taxon>Tetraselmis</taxon>
    </lineage>
</organism>
<gene>
    <name evidence="2" type="ORF">TSPGSL018_20016</name>
</gene>
<feature type="non-terminal residue" evidence="2">
    <location>
        <position position="85"/>
    </location>
</feature>
<protein>
    <submittedName>
        <fullName evidence="2">Uncharacterized protein</fullName>
    </submittedName>
</protein>
<dbReference type="AlphaFoldDB" id="A0A061QZH7"/>
<proteinExistence type="predicted"/>
<sequence>HHKIPPVGDPQLLVAEADELADVLELHHRPAPAEDTGRRDERQERLPPPDELLRPLERPPELEDRPRLDLPHHRQEQHARAPKAV</sequence>
<reference evidence="2" key="1">
    <citation type="submission" date="2014-05" db="EMBL/GenBank/DDBJ databases">
        <title>The transcriptome of the halophilic microalga Tetraselmis sp. GSL018 isolated from the Great Salt Lake, Utah.</title>
        <authorList>
            <person name="Jinkerson R.E."/>
            <person name="D'Adamo S."/>
            <person name="Posewitz M.C."/>
        </authorList>
    </citation>
    <scope>NUCLEOTIDE SEQUENCE</scope>
    <source>
        <strain evidence="2">GSL018</strain>
    </source>
</reference>
<feature type="compositionally biased region" description="Basic and acidic residues" evidence="1">
    <location>
        <begin position="27"/>
        <end position="79"/>
    </location>
</feature>
<feature type="non-terminal residue" evidence="2">
    <location>
        <position position="1"/>
    </location>
</feature>
<feature type="region of interest" description="Disordered" evidence="1">
    <location>
        <begin position="27"/>
        <end position="85"/>
    </location>
</feature>
<evidence type="ECO:0000313" key="2">
    <source>
        <dbReference type="EMBL" id="JAC63686.1"/>
    </source>
</evidence>
<name>A0A061QZH7_9CHLO</name>
<accession>A0A061QZH7</accession>